<evidence type="ECO:0000256" key="5">
    <source>
        <dbReference type="ARBA" id="ARBA00022683"/>
    </source>
</evidence>
<feature type="domain" description="PTS EIIB type-3" evidence="9">
    <location>
        <begin position="1"/>
        <end position="106"/>
    </location>
</feature>
<dbReference type="AlphaFoldDB" id="A0A940SWN8"/>
<dbReference type="GO" id="GO:0016301">
    <property type="term" value="F:kinase activity"/>
    <property type="evidence" value="ECO:0007669"/>
    <property type="project" value="UniProtKB-KW"/>
</dbReference>
<evidence type="ECO:0000256" key="4">
    <source>
        <dbReference type="ARBA" id="ARBA00022679"/>
    </source>
</evidence>
<evidence type="ECO:0000256" key="3">
    <source>
        <dbReference type="ARBA" id="ARBA00022597"/>
    </source>
</evidence>
<gene>
    <name evidence="10" type="ORF">I6N95_19450</name>
</gene>
<dbReference type="Pfam" id="PF02302">
    <property type="entry name" value="PTS_IIB"/>
    <property type="match status" value="1"/>
</dbReference>
<evidence type="ECO:0000256" key="1">
    <source>
        <dbReference type="ARBA" id="ARBA00022448"/>
    </source>
</evidence>
<evidence type="ECO:0000256" key="6">
    <source>
        <dbReference type="ARBA" id="ARBA00022777"/>
    </source>
</evidence>
<reference evidence="10" key="1">
    <citation type="submission" date="2020-12" db="EMBL/GenBank/DDBJ databases">
        <title>Vagococcus allomyrinae sp. nov. and Enterococcus lavae sp. nov., isolated from the larvae of Allomyrina dichotoma.</title>
        <authorList>
            <person name="Lee S.D."/>
        </authorList>
    </citation>
    <scope>NUCLEOTIDE SEQUENCE</scope>
    <source>
        <strain evidence="10">BWB3-3</strain>
    </source>
</reference>
<dbReference type="EMBL" id="JAEEGA010000014">
    <property type="protein sequence ID" value="MBP1043199.1"/>
    <property type="molecule type" value="Genomic_DNA"/>
</dbReference>
<evidence type="ECO:0000313" key="11">
    <source>
        <dbReference type="Proteomes" id="UP000674938"/>
    </source>
</evidence>
<dbReference type="InterPro" id="IPR003501">
    <property type="entry name" value="PTS_EIIB_2/3"/>
</dbReference>
<keyword evidence="8" id="KW-0732">Signal</keyword>
<evidence type="ECO:0000256" key="7">
    <source>
        <dbReference type="PROSITE-ProRule" id="PRU00423"/>
    </source>
</evidence>
<evidence type="ECO:0000256" key="8">
    <source>
        <dbReference type="SAM" id="SignalP"/>
    </source>
</evidence>
<keyword evidence="11" id="KW-1185">Reference proteome</keyword>
<proteinExistence type="predicted"/>
<dbReference type="InterPro" id="IPR036095">
    <property type="entry name" value="PTS_EIIB-like_sf"/>
</dbReference>
<comment type="caution">
    <text evidence="10">The sequence shown here is derived from an EMBL/GenBank/DDBJ whole genome shotgun (WGS) entry which is preliminary data.</text>
</comment>
<keyword evidence="5" id="KW-0598">Phosphotransferase system</keyword>
<dbReference type="PANTHER" id="PTHR34581:SF2">
    <property type="entry name" value="PTS SYSTEM N,N'-DIACETYLCHITOBIOSE-SPECIFIC EIIB COMPONENT"/>
    <property type="match status" value="1"/>
</dbReference>
<evidence type="ECO:0000256" key="2">
    <source>
        <dbReference type="ARBA" id="ARBA00022553"/>
    </source>
</evidence>
<organism evidence="10 11">
    <name type="scientific">Vagococcus allomyrinae</name>
    <dbReference type="NCBI Taxonomy" id="2794353"/>
    <lineage>
        <taxon>Bacteria</taxon>
        <taxon>Bacillati</taxon>
        <taxon>Bacillota</taxon>
        <taxon>Bacilli</taxon>
        <taxon>Lactobacillales</taxon>
        <taxon>Enterococcaceae</taxon>
        <taxon>Vagococcus</taxon>
    </lineage>
</organism>
<dbReference type="InterPro" id="IPR051819">
    <property type="entry name" value="PTS_sugar-specific_EIIB"/>
</dbReference>
<feature type="chain" id="PRO_5039542132" evidence="8">
    <location>
        <begin position="19"/>
        <end position="107"/>
    </location>
</feature>
<dbReference type="Gene3D" id="3.40.50.2300">
    <property type="match status" value="1"/>
</dbReference>
<protein>
    <submittedName>
        <fullName evidence="10">PTS sugar transporter subunit IIB</fullName>
    </submittedName>
</protein>
<evidence type="ECO:0000259" key="9">
    <source>
        <dbReference type="PROSITE" id="PS51100"/>
    </source>
</evidence>
<dbReference type="Proteomes" id="UP000674938">
    <property type="component" value="Unassembled WGS sequence"/>
</dbReference>
<dbReference type="GO" id="GO:0008982">
    <property type="term" value="F:protein-N(PI)-phosphohistidine-sugar phosphotransferase activity"/>
    <property type="evidence" value="ECO:0007669"/>
    <property type="project" value="InterPro"/>
</dbReference>
<dbReference type="InterPro" id="IPR013012">
    <property type="entry name" value="PTS_EIIB_3"/>
</dbReference>
<keyword evidence="2" id="KW-0597">Phosphoprotein</keyword>
<dbReference type="PANTHER" id="PTHR34581">
    <property type="entry name" value="PTS SYSTEM N,N'-DIACETYLCHITOBIOSE-SPECIFIC EIIB COMPONENT"/>
    <property type="match status" value="1"/>
</dbReference>
<dbReference type="CDD" id="cd05564">
    <property type="entry name" value="PTS_IIB_chitobiose_lichenan"/>
    <property type="match status" value="1"/>
</dbReference>
<keyword evidence="6" id="KW-0418">Kinase</keyword>
<dbReference type="GO" id="GO:0009401">
    <property type="term" value="P:phosphoenolpyruvate-dependent sugar phosphotransferase system"/>
    <property type="evidence" value="ECO:0007669"/>
    <property type="project" value="UniProtKB-KW"/>
</dbReference>
<dbReference type="SUPFAM" id="SSF52794">
    <property type="entry name" value="PTS system IIB component-like"/>
    <property type="match status" value="1"/>
</dbReference>
<keyword evidence="4" id="KW-0808">Transferase</keyword>
<evidence type="ECO:0000313" key="10">
    <source>
        <dbReference type="EMBL" id="MBP1043199.1"/>
    </source>
</evidence>
<keyword evidence="3 10" id="KW-0762">Sugar transport</keyword>
<keyword evidence="1" id="KW-0813">Transport</keyword>
<feature type="modified residue" description="Phosphocysteine; by EIIA" evidence="7">
    <location>
        <position position="8"/>
    </location>
</feature>
<feature type="signal peptide" evidence="8">
    <location>
        <begin position="1"/>
        <end position="18"/>
    </location>
</feature>
<name>A0A940SWN8_9ENTE</name>
<dbReference type="PROSITE" id="PS51100">
    <property type="entry name" value="PTS_EIIB_TYPE_3"/>
    <property type="match status" value="1"/>
</dbReference>
<sequence length="107" mass="11895">MYRIMLACAGGMSTSLLATSMRKAGDEMGIEMTVAAMPVGNVAAVREDIDILLIGPQVRYQIEQVKKIYQELPVTVQVIDSLDYGRMLGEKVLKQALETYKLERGRD</sequence>
<accession>A0A940SWN8</accession>